<keyword evidence="3" id="KW-1185">Reference proteome</keyword>
<reference evidence="2" key="1">
    <citation type="submission" date="2021-03" db="EMBL/GenBank/DDBJ databases">
        <title>Revisited historic fungal species revealed as producer of novel bioactive compounds through whole genome sequencing and comparative genomics.</title>
        <authorList>
            <person name="Vignolle G.A."/>
            <person name="Hochenegger N."/>
            <person name="Mach R.L."/>
            <person name="Mach-Aigner A.R."/>
            <person name="Javad Rahimi M."/>
            <person name="Salim K.A."/>
            <person name="Chan C.M."/>
            <person name="Lim L.B.L."/>
            <person name="Cai F."/>
            <person name="Druzhinina I.S."/>
            <person name="U'Ren J.M."/>
            <person name="Derntl C."/>
        </authorList>
    </citation>
    <scope>NUCLEOTIDE SEQUENCE</scope>
    <source>
        <strain evidence="2">TUCIM 5799</strain>
    </source>
</reference>
<feature type="region of interest" description="Disordered" evidence="1">
    <location>
        <begin position="813"/>
        <end position="922"/>
    </location>
</feature>
<feature type="compositionally biased region" description="Polar residues" evidence="1">
    <location>
        <begin position="1404"/>
        <end position="1429"/>
    </location>
</feature>
<feature type="compositionally biased region" description="Low complexity" evidence="1">
    <location>
        <begin position="26"/>
        <end position="64"/>
    </location>
</feature>
<feature type="region of interest" description="Disordered" evidence="1">
    <location>
        <begin position="516"/>
        <end position="697"/>
    </location>
</feature>
<feature type="compositionally biased region" description="Low complexity" evidence="1">
    <location>
        <begin position="1040"/>
        <end position="1060"/>
    </location>
</feature>
<feature type="compositionally biased region" description="Polar residues" evidence="1">
    <location>
        <begin position="136"/>
        <end position="155"/>
    </location>
</feature>
<feature type="compositionally biased region" description="Basic and acidic residues" evidence="1">
    <location>
        <begin position="643"/>
        <end position="663"/>
    </location>
</feature>
<feature type="compositionally biased region" description="Low complexity" evidence="1">
    <location>
        <begin position="1232"/>
        <end position="1267"/>
    </location>
</feature>
<feature type="compositionally biased region" description="Low complexity" evidence="1">
    <location>
        <begin position="97"/>
        <end position="111"/>
    </location>
</feature>
<feature type="compositionally biased region" description="Polar residues" evidence="1">
    <location>
        <begin position="12"/>
        <end position="25"/>
    </location>
</feature>
<gene>
    <name evidence="2" type="ORF">JX265_000681</name>
</gene>
<feature type="region of interest" description="Disordered" evidence="1">
    <location>
        <begin position="1002"/>
        <end position="1536"/>
    </location>
</feature>
<feature type="compositionally biased region" description="Basic residues" evidence="1">
    <location>
        <begin position="1"/>
        <end position="11"/>
    </location>
</feature>
<name>A0A9P9WYZ1_9PEZI</name>
<feature type="compositionally biased region" description="Low complexity" evidence="1">
    <location>
        <begin position="673"/>
        <end position="682"/>
    </location>
</feature>
<feature type="compositionally biased region" description="Low complexity" evidence="1">
    <location>
        <begin position="883"/>
        <end position="894"/>
    </location>
</feature>
<feature type="compositionally biased region" description="Acidic residues" evidence="1">
    <location>
        <begin position="1363"/>
        <end position="1378"/>
    </location>
</feature>
<feature type="compositionally biased region" description="Acidic residues" evidence="1">
    <location>
        <begin position="1008"/>
        <end position="1019"/>
    </location>
</feature>
<feature type="region of interest" description="Disordered" evidence="1">
    <location>
        <begin position="755"/>
        <end position="783"/>
    </location>
</feature>
<feature type="compositionally biased region" description="Low complexity" evidence="1">
    <location>
        <begin position="1154"/>
        <end position="1185"/>
    </location>
</feature>
<feature type="compositionally biased region" description="Polar residues" evidence="1">
    <location>
        <begin position="296"/>
        <end position="306"/>
    </location>
</feature>
<dbReference type="Proteomes" id="UP000829685">
    <property type="component" value="Unassembled WGS sequence"/>
</dbReference>
<feature type="compositionally biased region" description="Polar residues" evidence="1">
    <location>
        <begin position="535"/>
        <end position="548"/>
    </location>
</feature>
<feature type="compositionally biased region" description="Low complexity" evidence="1">
    <location>
        <begin position="770"/>
        <end position="780"/>
    </location>
</feature>
<feature type="compositionally biased region" description="Low complexity" evidence="1">
    <location>
        <begin position="245"/>
        <end position="254"/>
    </location>
</feature>
<feature type="region of interest" description="Disordered" evidence="1">
    <location>
        <begin position="934"/>
        <end position="971"/>
    </location>
</feature>
<feature type="compositionally biased region" description="Basic and acidic residues" evidence="1">
    <location>
        <begin position="364"/>
        <end position="381"/>
    </location>
</feature>
<evidence type="ECO:0000313" key="3">
    <source>
        <dbReference type="Proteomes" id="UP000829685"/>
    </source>
</evidence>
<feature type="compositionally biased region" description="Basic and acidic residues" evidence="1">
    <location>
        <begin position="1454"/>
        <end position="1492"/>
    </location>
</feature>
<evidence type="ECO:0000256" key="1">
    <source>
        <dbReference type="SAM" id="MobiDB-lite"/>
    </source>
</evidence>
<evidence type="ECO:0000313" key="2">
    <source>
        <dbReference type="EMBL" id="KAI1881855.1"/>
    </source>
</evidence>
<feature type="compositionally biased region" description="Basic and acidic residues" evidence="1">
    <location>
        <begin position="322"/>
        <end position="333"/>
    </location>
</feature>
<sequence length="1596" mass="171132">MFGGSRRHSRQQPHPQLTRITANPNASTAAAAAFMASSSQNPNRALSSAAAAAALRARPTTPTNVADVQTKRTMRRSPSVSSAGSGARTPRLERKASSGSMSERSFRSPSPHGERRAMSGDHPPVPAIPAGHRATKSSSSAGVGMQNFKTASQKMDTGLPSWYTKPSGDPTNVRTSDAPMNYTAQPQRPESITSNHQRSDSRSSSVNFSYPGRLRAQSPPASPVADSHARWSSPPRQASSKSKRLSTTSSTSDKASQSLVYDPNSRRMVPKADLEAVEYQVRAASEKNPKKKKSQVGVQRSGSQLAKGTIARVRGTMVEADGQQRELAKREQPVLESQHPTTAERQALEDPAIGTLITAPQPQQEKREAEQQRLRSPEPQDSRLSTPSPAPQESERITSPRPGRQLARKPSVVREEAEDDVEDVDDVPLPPKAVLDALDNIPTRQTLYEGEEISLKPKPQPAHPGAAVEDLPTEGQAFAENKTVAGLAREGSLPRRSMSQSPVRQARFAALPAEGLVVRHAPPPRSASPIKSALKQHSPSPRETSPAENGTADAARASAATPDLEAPLPRKKAVRVSFDDRSPIVVGESTPAVDEVDSPVVPSPQQTRRPWYSHIGRGKKKETALEDDEVMKPRPALPSFGSVREKKIREVEEPERPLIRPHESSASPPSPASPVVRPYSPSESTKAEPGSSNDVAIGSVLAQEQVLRNEANISRFREPLPPVVTSVEGHGDFSDSMRSTDDEEGLFDDADLASDAEAIPDSQTTAATVQGSQSNSQNGSTILEKIPVEPEQQAVPQIPAQLQTEAVPAIAITQPSPAIPEESLAKEKQRPYFDVPGMFPEDDSSDNSPNASQQTAAATSFPSSTADAMKEPEAVVAPSQARTLPQTTLATTPQLPLPEEKSDNESNDSIYSDAYEDLSDLDGDGFQSLNAVVESPVTKVSPPRQLADTAAGEKARTEEMKPSVQQEPADSVPLVAFSKTGGDWEQAKSFWRSLTAEKRRQLEKEALEDAGADGDEEEMQTPVRRMSSRSKKTAEQRQSTSVAQAAKAQAAAPAPTSKAVQPIDPERIYMIQPGSQATHGPISPKSPTGRMRTSLRGEQPARTGTLTKTTPGEVHMRRSMRSNAGNEEHASRRVSAPPERVMSPPMSSGRPKSGSKSQASYSSNTASNDVAASAASAFSRTSRPAPQRRDSDASDSSFKRARTAPTNGFGFRRTMRQDTAPAQTASPEATKGSSRFSLRSLSPSGSPFRRASTTAASSGPPASMSMRRTLRSGSDSSKEYKPSSVHFPSFGRSSGQKAAPRVSRLGDSSDEDEPVPTFRSRFDNSSDEEDARPSTASRPLSKGTLRGSATAPAVYKKATTPVPEEDEESPDLPDSDDDPSMHMPSPLQSPASRATAFRPPITERLSSGIGTSTLKRSGSGRGSLQTSATAPVITTPPKERRGSFMGNILRRNKKVDGAGKITRSEIMDSAARRDTKYERSTDELKGIRRDQRPTSPKLQKRGGINRGDSWPLPEATENPDRPSTAGGRVNGAEVVRPPFAGRRSVSLGLPGVETQVNGVDVGSVGQFDPSVGAAGADVTKKKKKFGTLRRMFRLDD</sequence>
<protein>
    <submittedName>
        <fullName evidence="2">Uncharacterized protein</fullName>
    </submittedName>
</protein>
<proteinExistence type="predicted"/>
<dbReference type="EMBL" id="JAFIMR010000001">
    <property type="protein sequence ID" value="KAI1881855.1"/>
    <property type="molecule type" value="Genomic_DNA"/>
</dbReference>
<feature type="compositionally biased region" description="Polar residues" evidence="1">
    <location>
        <begin position="182"/>
        <end position="193"/>
    </location>
</feature>
<accession>A0A9P9WYZ1</accession>
<comment type="caution">
    <text evidence="2">The sequence shown here is derived from an EMBL/GenBank/DDBJ whole genome shotgun (WGS) entry which is preliminary data.</text>
</comment>
<feature type="region of interest" description="Disordered" evidence="1">
    <location>
        <begin position="710"/>
        <end position="743"/>
    </location>
</feature>
<organism evidence="2 3">
    <name type="scientific">Neoarthrinium moseri</name>
    <dbReference type="NCBI Taxonomy" id="1658444"/>
    <lineage>
        <taxon>Eukaryota</taxon>
        <taxon>Fungi</taxon>
        <taxon>Dikarya</taxon>
        <taxon>Ascomycota</taxon>
        <taxon>Pezizomycotina</taxon>
        <taxon>Sordariomycetes</taxon>
        <taxon>Xylariomycetidae</taxon>
        <taxon>Amphisphaeriales</taxon>
        <taxon>Apiosporaceae</taxon>
        <taxon>Neoarthrinium</taxon>
    </lineage>
</organism>
<feature type="compositionally biased region" description="Basic and acidic residues" evidence="1">
    <location>
        <begin position="729"/>
        <end position="740"/>
    </location>
</feature>
<feature type="compositionally biased region" description="Low complexity" evidence="1">
    <location>
        <begin position="847"/>
        <end position="866"/>
    </location>
</feature>
<feature type="compositionally biased region" description="Acidic residues" evidence="1">
    <location>
        <begin position="416"/>
        <end position="426"/>
    </location>
</feature>
<feature type="region of interest" description="Disordered" evidence="1">
    <location>
        <begin position="1"/>
        <end position="433"/>
    </location>
</feature>
<feature type="compositionally biased region" description="Basic and acidic residues" evidence="1">
    <location>
        <begin position="951"/>
        <end position="961"/>
    </location>
</feature>